<dbReference type="CDD" id="cd01639">
    <property type="entry name" value="IMPase"/>
    <property type="match status" value="1"/>
</dbReference>
<comment type="cofactor">
    <cofactor evidence="2 6 7">
        <name>Mg(2+)</name>
        <dbReference type="ChEBI" id="CHEBI:18420"/>
    </cofactor>
</comment>
<comment type="similarity">
    <text evidence="7">Belongs to the inositol monophosphatase superfamily.</text>
</comment>
<dbReference type="InterPro" id="IPR020583">
    <property type="entry name" value="Inositol_monoP_metal-BS"/>
</dbReference>
<sequence>MHSFLKELIVKAGDLCLAEQGQLTLQSLEFKTRKDLVTATDRQVEAFLIQEIQSRFPDHGIWGEETGQMLTDSDYCWIIDPIDGTTSFFHGQPYYAISIALKKKQEIILGAVYAPALGQLFHARKNQGAWLNDHPIQVSATTTLTDAVMATGFACLRAGKKNNNLVHFNRIVPQLRDIRRCGSAAIDLCYVAAGKVDGFWEMNLNVYDVAAGILMVTEAQGEVTDFTGGPDFPEKGIVAANPVLADILRSQLTS</sequence>
<dbReference type="Gene3D" id="3.30.540.10">
    <property type="entry name" value="Fructose-1,6-Bisphosphatase, subunit A, domain 1"/>
    <property type="match status" value="1"/>
</dbReference>
<dbReference type="SUPFAM" id="SSF56655">
    <property type="entry name" value="Carbohydrate phosphatase"/>
    <property type="match status" value="1"/>
</dbReference>
<keyword evidence="4 7" id="KW-0378">Hydrolase</keyword>
<feature type="binding site" evidence="6">
    <location>
        <position position="83"/>
    </location>
    <ligand>
        <name>Mg(2+)</name>
        <dbReference type="ChEBI" id="CHEBI:18420"/>
        <label>1</label>
        <note>catalytic</note>
    </ligand>
</feature>
<comment type="caution">
    <text evidence="8">The sequence shown here is derived from an EMBL/GenBank/DDBJ whole genome shotgun (WGS) entry which is preliminary data.</text>
</comment>
<feature type="binding site" evidence="6">
    <location>
        <position position="64"/>
    </location>
    <ligand>
        <name>Mg(2+)</name>
        <dbReference type="ChEBI" id="CHEBI:18420"/>
        <label>1</label>
        <note>catalytic</note>
    </ligand>
</feature>
<feature type="binding site" evidence="6">
    <location>
        <position position="80"/>
    </location>
    <ligand>
        <name>Mg(2+)</name>
        <dbReference type="ChEBI" id="CHEBI:18420"/>
        <label>1</label>
        <note>catalytic</note>
    </ligand>
</feature>
<dbReference type="Proteomes" id="UP000014216">
    <property type="component" value="Unassembled WGS sequence"/>
</dbReference>
<accession>S0FX57</accession>
<evidence type="ECO:0000256" key="6">
    <source>
        <dbReference type="PIRSR" id="PIRSR600760-2"/>
    </source>
</evidence>
<dbReference type="RefSeq" id="WP_006966428.1">
    <property type="nucleotide sequence ID" value="NZ_APJX01000005.1"/>
</dbReference>
<dbReference type="OrthoDB" id="9785695at2"/>
<reference evidence="8 9" key="1">
    <citation type="journal article" date="2013" name="Genome Announc.">
        <title>Draft Genome Sequence of Desulfotignum phosphitoxidans DSM 13687 Strain FiPS-3.</title>
        <authorList>
            <person name="Poehlein A."/>
            <person name="Daniel R."/>
            <person name="Simeonova D.D."/>
        </authorList>
    </citation>
    <scope>NUCLEOTIDE SEQUENCE [LARGE SCALE GENOMIC DNA]</scope>
    <source>
        <strain evidence="8 9">DSM 13687</strain>
    </source>
</reference>
<dbReference type="Pfam" id="PF00459">
    <property type="entry name" value="Inositol_P"/>
    <property type="match status" value="1"/>
</dbReference>
<evidence type="ECO:0000256" key="2">
    <source>
        <dbReference type="ARBA" id="ARBA00001946"/>
    </source>
</evidence>
<name>S0FX57_9BACT</name>
<gene>
    <name evidence="8" type="primary">suhB</name>
    <name evidence="8" type="ORF">Dpo_5c02360</name>
</gene>
<organism evidence="8 9">
    <name type="scientific">Desulfotignum phosphitoxidans DSM 13687</name>
    <dbReference type="NCBI Taxonomy" id="1286635"/>
    <lineage>
        <taxon>Bacteria</taxon>
        <taxon>Pseudomonadati</taxon>
        <taxon>Thermodesulfobacteriota</taxon>
        <taxon>Desulfobacteria</taxon>
        <taxon>Desulfobacterales</taxon>
        <taxon>Desulfobacteraceae</taxon>
        <taxon>Desulfotignum</taxon>
    </lineage>
</organism>
<keyword evidence="5 6" id="KW-0460">Magnesium</keyword>
<dbReference type="PANTHER" id="PTHR20854:SF4">
    <property type="entry name" value="INOSITOL-1-MONOPHOSPHATASE-RELATED"/>
    <property type="match status" value="1"/>
</dbReference>
<protein>
    <recommendedName>
        <fullName evidence="7">Inositol-1-monophosphatase</fullName>
        <ecNumber evidence="7">3.1.3.25</ecNumber>
    </recommendedName>
</protein>
<proteinExistence type="inferred from homology"/>
<evidence type="ECO:0000256" key="4">
    <source>
        <dbReference type="ARBA" id="ARBA00022801"/>
    </source>
</evidence>
<dbReference type="FunFam" id="3.30.540.10:FF:000003">
    <property type="entry name" value="Inositol-1-monophosphatase"/>
    <property type="match status" value="1"/>
</dbReference>
<dbReference type="InterPro" id="IPR033942">
    <property type="entry name" value="IMPase"/>
</dbReference>
<evidence type="ECO:0000313" key="8">
    <source>
        <dbReference type="EMBL" id="EMS79310.1"/>
    </source>
</evidence>
<dbReference type="AlphaFoldDB" id="S0FX57"/>
<evidence type="ECO:0000256" key="5">
    <source>
        <dbReference type="ARBA" id="ARBA00022842"/>
    </source>
</evidence>
<dbReference type="PROSITE" id="PS00629">
    <property type="entry name" value="IMP_1"/>
    <property type="match status" value="1"/>
</dbReference>
<dbReference type="PRINTS" id="PR00377">
    <property type="entry name" value="IMPHPHTASES"/>
</dbReference>
<feature type="binding site" evidence="6">
    <location>
        <position position="82"/>
    </location>
    <ligand>
        <name>Mg(2+)</name>
        <dbReference type="ChEBI" id="CHEBI:18420"/>
        <label>1</label>
        <note>catalytic</note>
    </ligand>
</feature>
<dbReference type="GO" id="GO:0046872">
    <property type="term" value="F:metal ion binding"/>
    <property type="evidence" value="ECO:0007669"/>
    <property type="project" value="UniProtKB-KW"/>
</dbReference>
<dbReference type="PATRIC" id="fig|1286635.3.peg.2708"/>
<dbReference type="GO" id="GO:0006020">
    <property type="term" value="P:inositol metabolic process"/>
    <property type="evidence" value="ECO:0007669"/>
    <property type="project" value="TreeGrafter"/>
</dbReference>
<dbReference type="PANTHER" id="PTHR20854">
    <property type="entry name" value="INOSITOL MONOPHOSPHATASE"/>
    <property type="match status" value="1"/>
</dbReference>
<evidence type="ECO:0000313" key="9">
    <source>
        <dbReference type="Proteomes" id="UP000014216"/>
    </source>
</evidence>
<evidence type="ECO:0000256" key="1">
    <source>
        <dbReference type="ARBA" id="ARBA00001033"/>
    </source>
</evidence>
<feature type="binding site" evidence="6">
    <location>
        <position position="208"/>
    </location>
    <ligand>
        <name>Mg(2+)</name>
        <dbReference type="ChEBI" id="CHEBI:18420"/>
        <label>1</label>
        <note>catalytic</note>
    </ligand>
</feature>
<dbReference type="GO" id="GO:0007165">
    <property type="term" value="P:signal transduction"/>
    <property type="evidence" value="ECO:0007669"/>
    <property type="project" value="TreeGrafter"/>
</dbReference>
<dbReference type="GO" id="GO:0008934">
    <property type="term" value="F:inositol monophosphate 1-phosphatase activity"/>
    <property type="evidence" value="ECO:0007669"/>
    <property type="project" value="InterPro"/>
</dbReference>
<evidence type="ECO:0000256" key="3">
    <source>
        <dbReference type="ARBA" id="ARBA00022723"/>
    </source>
</evidence>
<dbReference type="Gene3D" id="3.40.190.80">
    <property type="match status" value="1"/>
</dbReference>
<evidence type="ECO:0000256" key="7">
    <source>
        <dbReference type="RuleBase" id="RU364068"/>
    </source>
</evidence>
<comment type="catalytic activity">
    <reaction evidence="1 7">
        <text>a myo-inositol phosphate + H2O = myo-inositol + phosphate</text>
        <dbReference type="Rhea" id="RHEA:24056"/>
        <dbReference type="ChEBI" id="CHEBI:15377"/>
        <dbReference type="ChEBI" id="CHEBI:17268"/>
        <dbReference type="ChEBI" id="CHEBI:43474"/>
        <dbReference type="ChEBI" id="CHEBI:84139"/>
        <dbReference type="EC" id="3.1.3.25"/>
    </reaction>
</comment>
<dbReference type="EMBL" id="APJX01000005">
    <property type="protein sequence ID" value="EMS79310.1"/>
    <property type="molecule type" value="Genomic_DNA"/>
</dbReference>
<dbReference type="InterPro" id="IPR000760">
    <property type="entry name" value="Inositol_monophosphatase-like"/>
</dbReference>
<keyword evidence="3 6" id="KW-0479">Metal-binding</keyword>
<dbReference type="EC" id="3.1.3.25" evidence="7"/>
<keyword evidence="9" id="KW-1185">Reference proteome</keyword>